<comment type="caution">
    <text evidence="2">The sequence shown here is derived from an EMBL/GenBank/DDBJ whole genome shotgun (WGS) entry which is preliminary data.</text>
</comment>
<sequence>MSAISSVAVDTVIIGGGQAGLAMSHCLMDRGIHSQVILEKGNIGERWRSSYWDSLHLLTPNWQTRLPGKWSYQGKEMDGFMTKAEFVHLLEGYAASFEAPIQTNTNVIEVAEFITNGGEQAGSSALRFKVTAVTNTDSRANPSSSTRIWLARNVVLATGYCDLPNIPNFARNLPVSTWVRQIAATDYKNPSQVLSWFQQQPEMAGRSIDNVILVVGAGASGIQIAHELGKAVRQNRNGIQPIVMISVGRHCRWPRKYRGKDILWWMDQMEAFRSSAVQQDEASSPGPQLSGYPGHTDASLYHLHNELGVQVVGKTTIRKSSGSSTIQFDNAMLADCLKQADDGCIQVLKAIDQFIIQQRLDATNTTALTNSPFEGSCGDPCPRLESSTSSDTGFVLPDDGFPTQCEQATRMCIIWATGFTRQYPFLSESLHERLWDAERFILENHGGITTHPGLYVLGYRWLRRKHSNFVDGVGDDARELAQHIAASGIS</sequence>
<accession>A0A9N8EW57</accession>
<gene>
    <name evidence="2" type="ORF">SEMRO_1865_G302480.1</name>
</gene>
<dbReference type="SUPFAM" id="SSF51971">
    <property type="entry name" value="Nucleotide-binding domain"/>
    <property type="match status" value="1"/>
</dbReference>
<dbReference type="SUPFAM" id="SSF51905">
    <property type="entry name" value="FAD/NAD(P)-binding domain"/>
    <property type="match status" value="1"/>
</dbReference>
<dbReference type="InterPro" id="IPR036188">
    <property type="entry name" value="FAD/NAD-bd_sf"/>
</dbReference>
<organism evidence="2 3">
    <name type="scientific">Seminavis robusta</name>
    <dbReference type="NCBI Taxonomy" id="568900"/>
    <lineage>
        <taxon>Eukaryota</taxon>
        <taxon>Sar</taxon>
        <taxon>Stramenopiles</taxon>
        <taxon>Ochrophyta</taxon>
        <taxon>Bacillariophyta</taxon>
        <taxon>Bacillariophyceae</taxon>
        <taxon>Bacillariophycidae</taxon>
        <taxon>Naviculales</taxon>
        <taxon>Naviculaceae</taxon>
        <taxon>Seminavis</taxon>
    </lineage>
</organism>
<dbReference type="PANTHER" id="PTHR43539:SF78">
    <property type="entry name" value="FLAVIN-CONTAINING MONOOXYGENASE"/>
    <property type="match status" value="1"/>
</dbReference>
<keyword evidence="3" id="KW-1185">Reference proteome</keyword>
<dbReference type="OrthoDB" id="74360at2759"/>
<proteinExistence type="predicted"/>
<name>A0A9N8EW57_9STRA</name>
<dbReference type="Proteomes" id="UP001153069">
    <property type="component" value="Unassembled WGS sequence"/>
</dbReference>
<protein>
    <submittedName>
        <fullName evidence="2">FAD binding domain</fullName>
    </submittedName>
</protein>
<dbReference type="EMBL" id="CAICTM010001863">
    <property type="protein sequence ID" value="CAB9526666.1"/>
    <property type="molecule type" value="Genomic_DNA"/>
</dbReference>
<evidence type="ECO:0000313" key="2">
    <source>
        <dbReference type="EMBL" id="CAB9526666.1"/>
    </source>
</evidence>
<dbReference type="AlphaFoldDB" id="A0A9N8EW57"/>
<dbReference type="InterPro" id="IPR050982">
    <property type="entry name" value="Auxin_biosynth/cation_transpt"/>
</dbReference>
<dbReference type="Gene3D" id="3.50.50.60">
    <property type="entry name" value="FAD/NAD(P)-binding domain"/>
    <property type="match status" value="2"/>
</dbReference>
<dbReference type="GO" id="GO:0004497">
    <property type="term" value="F:monooxygenase activity"/>
    <property type="evidence" value="ECO:0007669"/>
    <property type="project" value="TreeGrafter"/>
</dbReference>
<keyword evidence="1" id="KW-0560">Oxidoreductase</keyword>
<dbReference type="PANTHER" id="PTHR43539">
    <property type="entry name" value="FLAVIN-BINDING MONOOXYGENASE-LIKE PROTEIN (AFU_ORTHOLOGUE AFUA_4G09220)"/>
    <property type="match status" value="1"/>
</dbReference>
<evidence type="ECO:0000256" key="1">
    <source>
        <dbReference type="ARBA" id="ARBA00023002"/>
    </source>
</evidence>
<reference evidence="2" key="1">
    <citation type="submission" date="2020-06" db="EMBL/GenBank/DDBJ databases">
        <authorList>
            <consortium name="Plant Systems Biology data submission"/>
        </authorList>
    </citation>
    <scope>NUCLEOTIDE SEQUENCE</scope>
    <source>
        <strain evidence="2">D6</strain>
    </source>
</reference>
<dbReference type="GO" id="GO:0050660">
    <property type="term" value="F:flavin adenine dinucleotide binding"/>
    <property type="evidence" value="ECO:0007669"/>
    <property type="project" value="TreeGrafter"/>
</dbReference>
<evidence type="ECO:0000313" key="3">
    <source>
        <dbReference type="Proteomes" id="UP001153069"/>
    </source>
</evidence>
<dbReference type="Pfam" id="PF13738">
    <property type="entry name" value="Pyr_redox_3"/>
    <property type="match status" value="1"/>
</dbReference>